<dbReference type="Proteomes" id="UP000237347">
    <property type="component" value="Unassembled WGS sequence"/>
</dbReference>
<proteinExistence type="predicted"/>
<protein>
    <submittedName>
        <fullName evidence="1">Uncharacterized protein</fullName>
    </submittedName>
</protein>
<keyword evidence="2" id="KW-1185">Reference proteome</keyword>
<sequence length="88" mass="10427">MREYGNHAVAEWHHLTPDQPNQTANLKMGVRIVQFILMPDHVDHLHDFICSVWRRFFLLVEFQDTAELVGKSFNNFLSKLVEEKESHH</sequence>
<comment type="caution">
    <text evidence="1">The sequence shown here is derived from an EMBL/GenBank/DDBJ whole genome shotgun (WGS) entry which is preliminary data.</text>
</comment>
<organism evidence="1 2">
    <name type="scientific">Quercus suber</name>
    <name type="common">Cork oak</name>
    <dbReference type="NCBI Taxonomy" id="58331"/>
    <lineage>
        <taxon>Eukaryota</taxon>
        <taxon>Viridiplantae</taxon>
        <taxon>Streptophyta</taxon>
        <taxon>Embryophyta</taxon>
        <taxon>Tracheophyta</taxon>
        <taxon>Spermatophyta</taxon>
        <taxon>Magnoliopsida</taxon>
        <taxon>eudicotyledons</taxon>
        <taxon>Gunneridae</taxon>
        <taxon>Pentapetalae</taxon>
        <taxon>rosids</taxon>
        <taxon>fabids</taxon>
        <taxon>Fagales</taxon>
        <taxon>Fagaceae</taxon>
        <taxon>Quercus</taxon>
    </lineage>
</organism>
<evidence type="ECO:0000313" key="2">
    <source>
        <dbReference type="Proteomes" id="UP000237347"/>
    </source>
</evidence>
<dbReference type="EMBL" id="PKMF04000240">
    <property type="protein sequence ID" value="KAK7841507.1"/>
    <property type="molecule type" value="Genomic_DNA"/>
</dbReference>
<reference evidence="1 2" key="1">
    <citation type="journal article" date="2018" name="Sci. Data">
        <title>The draft genome sequence of cork oak.</title>
        <authorList>
            <person name="Ramos A.M."/>
            <person name="Usie A."/>
            <person name="Barbosa P."/>
            <person name="Barros P.M."/>
            <person name="Capote T."/>
            <person name="Chaves I."/>
            <person name="Simoes F."/>
            <person name="Abreu I."/>
            <person name="Carrasquinho I."/>
            <person name="Faro C."/>
            <person name="Guimaraes J.B."/>
            <person name="Mendonca D."/>
            <person name="Nobrega F."/>
            <person name="Rodrigues L."/>
            <person name="Saibo N.J.M."/>
            <person name="Varela M.C."/>
            <person name="Egas C."/>
            <person name="Matos J."/>
            <person name="Miguel C.M."/>
            <person name="Oliveira M.M."/>
            <person name="Ricardo C.P."/>
            <person name="Goncalves S."/>
        </authorList>
    </citation>
    <scope>NUCLEOTIDE SEQUENCE [LARGE SCALE GENOMIC DNA]</scope>
    <source>
        <strain evidence="2">cv. HL8</strain>
    </source>
</reference>
<gene>
    <name evidence="1" type="ORF">CFP56_015363</name>
</gene>
<accession>A0AAW0KQS9</accession>
<name>A0AAW0KQS9_QUESU</name>
<dbReference type="AlphaFoldDB" id="A0AAW0KQS9"/>
<evidence type="ECO:0000313" key="1">
    <source>
        <dbReference type="EMBL" id="KAK7841507.1"/>
    </source>
</evidence>